<reference evidence="1 2" key="1">
    <citation type="submission" date="2016-10" db="EMBL/GenBank/DDBJ databases">
        <authorList>
            <person name="de Groot N.N."/>
        </authorList>
    </citation>
    <scope>NUCLEOTIDE SEQUENCE [LARGE SCALE GENOMIC DNA]</scope>
    <source>
        <strain evidence="1 2">CGMCC 1.9156</strain>
    </source>
</reference>
<evidence type="ECO:0000313" key="1">
    <source>
        <dbReference type="EMBL" id="SFF90668.1"/>
    </source>
</evidence>
<dbReference type="AlphaFoldDB" id="A0A1I2MI05"/>
<accession>A0A1I2MI05</accession>
<dbReference type="Proteomes" id="UP000198964">
    <property type="component" value="Unassembled WGS sequence"/>
</dbReference>
<keyword evidence="2" id="KW-1185">Reference proteome</keyword>
<dbReference type="EMBL" id="FONW01000021">
    <property type="protein sequence ID" value="SFF90668.1"/>
    <property type="molecule type" value="Genomic_DNA"/>
</dbReference>
<name>A0A1I2MI05_9BACT</name>
<evidence type="ECO:0000313" key="2">
    <source>
        <dbReference type="Proteomes" id="UP000198964"/>
    </source>
</evidence>
<gene>
    <name evidence="1" type="ORF">SAMN05216283_12110</name>
</gene>
<protein>
    <submittedName>
        <fullName evidence="1">Uncharacterized protein</fullName>
    </submittedName>
</protein>
<sequence length="227" mass="26698">MLHLQYYFIGNDTFCHTYKKNKVHKCVIPDTLCVMLTKIMGIFDFLKPGDNSKPSRKHISFSNLALEIIGNPLEQNGFEFYRKKVETYFTTIIWTKEKQYVKLSASDFPTDYPYTFDIILGEGDCDDFFKSEWDSISISDIQRLTEPNRKYKGYDFPKKREFRAVLEKTKNELIEFGNGFLNGDLELFYEARIQTNGKNKPEKIIKKDKNGKVIFELLPYNVIKKND</sequence>
<proteinExistence type="predicted"/>
<dbReference type="STRING" id="655355.SAMN05216283_12110"/>
<organism evidence="1 2">
    <name type="scientific">Sunxiuqinia elliptica</name>
    <dbReference type="NCBI Taxonomy" id="655355"/>
    <lineage>
        <taxon>Bacteria</taxon>
        <taxon>Pseudomonadati</taxon>
        <taxon>Bacteroidota</taxon>
        <taxon>Bacteroidia</taxon>
        <taxon>Marinilabiliales</taxon>
        <taxon>Prolixibacteraceae</taxon>
        <taxon>Sunxiuqinia</taxon>
    </lineage>
</organism>